<keyword evidence="2" id="KW-1185">Reference proteome</keyword>
<gene>
    <name evidence="1" type="ORF">MLD38_018319</name>
</gene>
<name>A0ACB9QSW7_9MYRT</name>
<sequence>MGSLSDEIETEGGSRAVEEDNYVVSSRKVDRSKKPKESAPKEVARSRVTVPHPFSLATDKRMSQERRRSVDLSPSNEKQPSAVRVRRGSVDLTPKQTPKLSKSVSCADDSGLKATTWMLVKQDQSW</sequence>
<accession>A0ACB9QSW7</accession>
<dbReference type="EMBL" id="CM042884">
    <property type="protein sequence ID" value="KAI4369927.1"/>
    <property type="molecule type" value="Genomic_DNA"/>
</dbReference>
<organism evidence="1 2">
    <name type="scientific">Melastoma candidum</name>
    <dbReference type="NCBI Taxonomy" id="119954"/>
    <lineage>
        <taxon>Eukaryota</taxon>
        <taxon>Viridiplantae</taxon>
        <taxon>Streptophyta</taxon>
        <taxon>Embryophyta</taxon>
        <taxon>Tracheophyta</taxon>
        <taxon>Spermatophyta</taxon>
        <taxon>Magnoliopsida</taxon>
        <taxon>eudicotyledons</taxon>
        <taxon>Gunneridae</taxon>
        <taxon>Pentapetalae</taxon>
        <taxon>rosids</taxon>
        <taxon>malvids</taxon>
        <taxon>Myrtales</taxon>
        <taxon>Melastomataceae</taxon>
        <taxon>Melastomatoideae</taxon>
        <taxon>Melastomateae</taxon>
        <taxon>Melastoma</taxon>
    </lineage>
</organism>
<comment type="caution">
    <text evidence="1">The sequence shown here is derived from an EMBL/GenBank/DDBJ whole genome shotgun (WGS) entry which is preliminary data.</text>
</comment>
<proteinExistence type="predicted"/>
<dbReference type="Proteomes" id="UP001057402">
    <property type="component" value="Chromosome 5"/>
</dbReference>
<protein>
    <submittedName>
        <fullName evidence="1">Uncharacterized protein</fullName>
    </submittedName>
</protein>
<reference evidence="2" key="1">
    <citation type="journal article" date="2023" name="Front. Plant Sci.">
        <title>Chromosomal-level genome assembly of Melastoma candidum provides insights into trichome evolution.</title>
        <authorList>
            <person name="Zhong Y."/>
            <person name="Wu W."/>
            <person name="Sun C."/>
            <person name="Zou P."/>
            <person name="Liu Y."/>
            <person name="Dai S."/>
            <person name="Zhou R."/>
        </authorList>
    </citation>
    <scope>NUCLEOTIDE SEQUENCE [LARGE SCALE GENOMIC DNA]</scope>
</reference>
<evidence type="ECO:0000313" key="1">
    <source>
        <dbReference type="EMBL" id="KAI4369927.1"/>
    </source>
</evidence>
<evidence type="ECO:0000313" key="2">
    <source>
        <dbReference type="Proteomes" id="UP001057402"/>
    </source>
</evidence>